<organism evidence="1 2">
    <name type="scientific">Winogradskya humida</name>
    <dbReference type="NCBI Taxonomy" id="113566"/>
    <lineage>
        <taxon>Bacteria</taxon>
        <taxon>Bacillati</taxon>
        <taxon>Actinomycetota</taxon>
        <taxon>Actinomycetes</taxon>
        <taxon>Micromonosporales</taxon>
        <taxon>Micromonosporaceae</taxon>
        <taxon>Winogradskya</taxon>
    </lineage>
</organism>
<sequence length="69" mass="7367">MLQILTAAILGGIGPNEPFLMVITEVGAVGVHVAPAVNEVPAAQTWSSPRVRTLSFAMASHFALQRLRR</sequence>
<evidence type="ECO:0000313" key="2">
    <source>
        <dbReference type="Proteomes" id="UP000603200"/>
    </source>
</evidence>
<protein>
    <submittedName>
        <fullName evidence="1">Uncharacterized protein</fullName>
    </submittedName>
</protein>
<dbReference type="Proteomes" id="UP000603200">
    <property type="component" value="Unassembled WGS sequence"/>
</dbReference>
<proteinExistence type="predicted"/>
<accession>A0ABQ4A7V3</accession>
<dbReference type="EMBL" id="BOMN01000174">
    <property type="protein sequence ID" value="GIE26950.1"/>
    <property type="molecule type" value="Genomic_DNA"/>
</dbReference>
<name>A0ABQ4A7V3_9ACTN</name>
<keyword evidence="2" id="KW-1185">Reference proteome</keyword>
<gene>
    <name evidence="1" type="ORF">Ahu01nite_100520</name>
</gene>
<evidence type="ECO:0000313" key="1">
    <source>
        <dbReference type="EMBL" id="GIE26950.1"/>
    </source>
</evidence>
<reference evidence="1 2" key="1">
    <citation type="submission" date="2021-01" db="EMBL/GenBank/DDBJ databases">
        <title>Whole genome shotgun sequence of Actinoplanes humidus NBRC 14915.</title>
        <authorList>
            <person name="Komaki H."/>
            <person name="Tamura T."/>
        </authorList>
    </citation>
    <scope>NUCLEOTIDE SEQUENCE [LARGE SCALE GENOMIC DNA]</scope>
    <source>
        <strain evidence="1 2">NBRC 14915</strain>
    </source>
</reference>
<comment type="caution">
    <text evidence="1">The sequence shown here is derived from an EMBL/GenBank/DDBJ whole genome shotgun (WGS) entry which is preliminary data.</text>
</comment>
<dbReference type="RefSeq" id="WP_203843840.1">
    <property type="nucleotide sequence ID" value="NZ_BOMN01000174.1"/>
</dbReference>